<dbReference type="Gene3D" id="1.10.10.10">
    <property type="entry name" value="Winged helix-like DNA-binding domain superfamily/Winged helix DNA-binding domain"/>
    <property type="match status" value="1"/>
</dbReference>
<dbReference type="PANTHER" id="PTHR18964:SF149">
    <property type="entry name" value="BIFUNCTIONAL UDP-N-ACETYLGLUCOSAMINE 2-EPIMERASE_N-ACETYLMANNOSAMINE KINASE"/>
    <property type="match status" value="1"/>
</dbReference>
<dbReference type="InterPro" id="IPR000835">
    <property type="entry name" value="HTH_MarR-typ"/>
</dbReference>
<gene>
    <name evidence="3" type="ORF">QBE54_09510</name>
</gene>
<proteinExistence type="inferred from homology"/>
<evidence type="ECO:0000259" key="2">
    <source>
        <dbReference type="Pfam" id="PF01047"/>
    </source>
</evidence>
<dbReference type="SUPFAM" id="SSF46785">
    <property type="entry name" value="Winged helix' DNA-binding domain"/>
    <property type="match status" value="1"/>
</dbReference>
<dbReference type="InterPro" id="IPR043129">
    <property type="entry name" value="ATPase_NBD"/>
</dbReference>
<organism evidence="3 4">
    <name type="scientific">Thermatribacter velox</name>
    <dbReference type="NCBI Taxonomy" id="3039681"/>
    <lineage>
        <taxon>Bacteria</taxon>
        <taxon>Pseudomonadati</taxon>
        <taxon>Atribacterota</taxon>
        <taxon>Atribacteria</taxon>
        <taxon>Atribacterales</taxon>
        <taxon>Thermatribacteraceae</taxon>
        <taxon>Thermatribacter</taxon>
    </lineage>
</organism>
<dbReference type="InterPro" id="IPR036390">
    <property type="entry name" value="WH_DNA-bd_sf"/>
</dbReference>
<comment type="similarity">
    <text evidence="1">Belongs to the ROK (NagC/XylR) family.</text>
</comment>
<sequence>MNLTYQKRVREENLKRAIRFIHRQGTTNRSTLAKVLNLSLSTITTLIAELKDKGLIQEEGLGESIGGRKPAMLHFNKEWGWVIGVKIGVRRLHLGLANLNGELKAKKIAPLISTNPLQVVHQIVEGISDLLRDYSTHRIIGMGVCCPGVIDPEEGEIIRAVNLGWKDVPLRKMLASHFPWPVFVDNSLDTGALGEKWFGVGKDVQDLVYINVGNGVGGNGVGAGIISNGELVEGYRHGAGEFGHTSIDFNGPPCPCGNRGCVELYASAKAVVQKARAYIEKGGKTSILELMSGDSEGLTCEVIDQAARLGDTFALNLWQETGAVLGRAIANLVNLLDPEVVVIGGGLSLAHPIFLETIASVVWETTASLHRRKVEVRKAFFGRDSGLVGAAALTVERIFA</sequence>
<dbReference type="InterPro" id="IPR000600">
    <property type="entry name" value="ROK"/>
</dbReference>
<dbReference type="PANTHER" id="PTHR18964">
    <property type="entry name" value="ROK (REPRESSOR, ORF, KINASE) FAMILY"/>
    <property type="match status" value="1"/>
</dbReference>
<evidence type="ECO:0000313" key="4">
    <source>
        <dbReference type="Proteomes" id="UP001461341"/>
    </source>
</evidence>
<dbReference type="EMBL" id="CP121689">
    <property type="protein sequence ID" value="WZL75811.1"/>
    <property type="molecule type" value="Genomic_DNA"/>
</dbReference>
<dbReference type="RefSeq" id="WP_369017960.1">
    <property type="nucleotide sequence ID" value="NZ_CP121689.1"/>
</dbReference>
<reference evidence="3 4" key="1">
    <citation type="submission" date="2023-03" db="EMBL/GenBank/DDBJ databases">
        <title>Novel Species.</title>
        <authorList>
            <person name="Ma S."/>
        </authorList>
    </citation>
    <scope>NUCLEOTIDE SEQUENCE [LARGE SCALE GENOMIC DNA]</scope>
    <source>
        <strain evidence="3 4">B11</strain>
    </source>
</reference>
<accession>A0ABZ2Y9X2</accession>
<protein>
    <submittedName>
        <fullName evidence="3">ROK family transcriptional regulator</fullName>
    </submittedName>
</protein>
<feature type="domain" description="HTH marR-type" evidence="2">
    <location>
        <begin position="18"/>
        <end position="57"/>
    </location>
</feature>
<dbReference type="Gene3D" id="3.30.420.40">
    <property type="match status" value="2"/>
</dbReference>
<evidence type="ECO:0000313" key="3">
    <source>
        <dbReference type="EMBL" id="WZL75811.1"/>
    </source>
</evidence>
<dbReference type="Pfam" id="PF01047">
    <property type="entry name" value="MarR"/>
    <property type="match status" value="1"/>
</dbReference>
<dbReference type="InterPro" id="IPR036388">
    <property type="entry name" value="WH-like_DNA-bd_sf"/>
</dbReference>
<name>A0ABZ2Y9X2_9BACT</name>
<dbReference type="SUPFAM" id="SSF53067">
    <property type="entry name" value="Actin-like ATPase domain"/>
    <property type="match status" value="1"/>
</dbReference>
<dbReference type="Proteomes" id="UP001461341">
    <property type="component" value="Chromosome"/>
</dbReference>
<keyword evidence="4" id="KW-1185">Reference proteome</keyword>
<dbReference type="Pfam" id="PF00480">
    <property type="entry name" value="ROK"/>
    <property type="match status" value="1"/>
</dbReference>
<evidence type="ECO:0000256" key="1">
    <source>
        <dbReference type="ARBA" id="ARBA00006479"/>
    </source>
</evidence>